<evidence type="ECO:0000256" key="3">
    <source>
        <dbReference type="ARBA" id="ARBA00022727"/>
    </source>
</evidence>
<evidence type="ECO:0000256" key="7">
    <source>
        <dbReference type="ARBA" id="ARBA00049535"/>
    </source>
</evidence>
<evidence type="ECO:0000256" key="4">
    <source>
        <dbReference type="ARBA" id="ARBA00022741"/>
    </source>
</evidence>
<organism evidence="11 12">
    <name type="scientific">Candidatus Thalassospirochaeta sargassi</name>
    <dbReference type="NCBI Taxonomy" id="3119039"/>
    <lineage>
        <taxon>Bacteria</taxon>
        <taxon>Pseudomonadati</taxon>
        <taxon>Spirochaetota</taxon>
        <taxon>Spirochaetia</taxon>
        <taxon>Spirochaetales</taxon>
        <taxon>Spirochaetaceae</taxon>
        <taxon>Candidatus Thalassospirochaeta</taxon>
    </lineage>
</organism>
<evidence type="ECO:0000256" key="8">
    <source>
        <dbReference type="RuleBase" id="RU004324"/>
    </source>
</evidence>
<dbReference type="NCBIfam" id="NF005299">
    <property type="entry name" value="PRK06827.1"/>
    <property type="match status" value="1"/>
</dbReference>
<dbReference type="InterPro" id="IPR005946">
    <property type="entry name" value="Rib-P_diPkinase"/>
</dbReference>
<dbReference type="CDD" id="cd06223">
    <property type="entry name" value="PRTases_typeI"/>
    <property type="match status" value="1"/>
</dbReference>
<keyword evidence="2 11" id="KW-0808">Transferase</keyword>
<evidence type="ECO:0000259" key="9">
    <source>
        <dbReference type="Pfam" id="PF00156"/>
    </source>
</evidence>
<sequence length="411" mass="45955">MVFTRSSLLGVIACPGAEKITEEIISDLKSIYLKYYKKTADSLVSRYGYSREEVIRNINFVNELTSRKGQRPKDVAKYRAPNYKIPMKFTRFANGEVKSEIQMSIRDMDIYIVQDPGNHYPMDINQDGNEVSMSVNDHLMVMFTTIDAVIGAGARSVTVVAPLFPYSRQHKKKGREALTASWFGRTCEQMGVSRIITLDIHSKAIEMTFQSLHLENLHASYQIIRELSELADLESDDLVVVSPDTGAVDRNKFFAGTLNKPLAMIYKERDYSKVSSNAKANNITNMKMLGDVKGKTVFMADDMLGTGGTLIKAMEMLKKEGAEKIICAVSLPLFTGDAVENFEEAYQKGLFDRIIGTNAVYHTAVGLGREWYVSACISELFARTISRVHHGNSLSSLLDNTKIINRHLGPS</sequence>
<dbReference type="AlphaFoldDB" id="A0AAJ1MKV2"/>
<reference evidence="11 12" key="1">
    <citation type="submission" date="2022-12" db="EMBL/GenBank/DDBJ databases">
        <title>Metagenome assembled genome from gulf of manar.</title>
        <authorList>
            <person name="Kohli P."/>
            <person name="Pk S."/>
            <person name="Venkata Ramana C."/>
            <person name="Sasikala C."/>
        </authorList>
    </citation>
    <scope>NUCLEOTIDE SEQUENCE [LARGE SCALE GENOMIC DNA]</scope>
    <source>
        <strain evidence="11">JB008</strain>
    </source>
</reference>
<dbReference type="GO" id="GO:0004749">
    <property type="term" value="F:ribose phosphate diphosphokinase activity"/>
    <property type="evidence" value="ECO:0007669"/>
    <property type="project" value="UniProtKB-EC"/>
</dbReference>
<dbReference type="InterPro" id="IPR000836">
    <property type="entry name" value="PRTase_dom"/>
</dbReference>
<dbReference type="PANTHER" id="PTHR10210">
    <property type="entry name" value="RIBOSE-PHOSPHATE DIPHOSPHOKINASE FAMILY MEMBER"/>
    <property type="match status" value="1"/>
</dbReference>
<dbReference type="GO" id="GO:0002189">
    <property type="term" value="C:ribose phosphate diphosphokinase complex"/>
    <property type="evidence" value="ECO:0007669"/>
    <property type="project" value="TreeGrafter"/>
</dbReference>
<comment type="catalytic activity">
    <reaction evidence="7">
        <text>D-ribose 5-phosphate + ATP = 5-phospho-alpha-D-ribose 1-diphosphate + AMP + H(+)</text>
        <dbReference type="Rhea" id="RHEA:15609"/>
        <dbReference type="ChEBI" id="CHEBI:15378"/>
        <dbReference type="ChEBI" id="CHEBI:30616"/>
        <dbReference type="ChEBI" id="CHEBI:58017"/>
        <dbReference type="ChEBI" id="CHEBI:78346"/>
        <dbReference type="ChEBI" id="CHEBI:456215"/>
        <dbReference type="EC" id="2.7.6.1"/>
    </reaction>
</comment>
<evidence type="ECO:0000313" key="11">
    <source>
        <dbReference type="EMBL" id="MDC7228182.1"/>
    </source>
</evidence>
<gene>
    <name evidence="11" type="primary">prs</name>
    <name evidence="11" type="ORF">PQJ61_15575</name>
</gene>
<dbReference type="SMART" id="SM01400">
    <property type="entry name" value="Pribosyltran_N"/>
    <property type="match status" value="1"/>
</dbReference>
<dbReference type="InterPro" id="IPR029057">
    <property type="entry name" value="PRTase-like"/>
</dbReference>
<dbReference type="EMBL" id="JAQQAL010000041">
    <property type="protein sequence ID" value="MDC7228182.1"/>
    <property type="molecule type" value="Genomic_DNA"/>
</dbReference>
<keyword evidence="5" id="KW-0418">Kinase</keyword>
<dbReference type="GO" id="GO:0006164">
    <property type="term" value="P:purine nucleotide biosynthetic process"/>
    <property type="evidence" value="ECO:0007669"/>
    <property type="project" value="TreeGrafter"/>
</dbReference>
<accession>A0AAJ1MKV2</accession>
<evidence type="ECO:0000256" key="6">
    <source>
        <dbReference type="ARBA" id="ARBA00022840"/>
    </source>
</evidence>
<dbReference type="Pfam" id="PF13793">
    <property type="entry name" value="Pribosyltran_N"/>
    <property type="match status" value="1"/>
</dbReference>
<dbReference type="GO" id="GO:0000287">
    <property type="term" value="F:magnesium ion binding"/>
    <property type="evidence" value="ECO:0007669"/>
    <property type="project" value="InterPro"/>
</dbReference>
<name>A0AAJ1MKV2_9SPIO</name>
<proteinExistence type="inferred from homology"/>
<keyword evidence="6" id="KW-0067">ATP-binding</keyword>
<dbReference type="InterPro" id="IPR029099">
    <property type="entry name" value="Pribosyltran_N"/>
</dbReference>
<feature type="domain" description="Ribose-phosphate pyrophosphokinase N-terminal" evidence="10">
    <location>
        <begin position="85"/>
        <end position="191"/>
    </location>
</feature>
<dbReference type="GO" id="GO:0006015">
    <property type="term" value="P:5-phosphoribose 1-diphosphate biosynthetic process"/>
    <property type="evidence" value="ECO:0007669"/>
    <property type="project" value="TreeGrafter"/>
</dbReference>
<dbReference type="GO" id="GO:0005737">
    <property type="term" value="C:cytoplasm"/>
    <property type="evidence" value="ECO:0007669"/>
    <property type="project" value="TreeGrafter"/>
</dbReference>
<dbReference type="NCBIfam" id="TIGR01251">
    <property type="entry name" value="ribP_PPkin"/>
    <property type="match status" value="1"/>
</dbReference>
<evidence type="ECO:0000256" key="5">
    <source>
        <dbReference type="ARBA" id="ARBA00022777"/>
    </source>
</evidence>
<evidence type="ECO:0000256" key="1">
    <source>
        <dbReference type="ARBA" id="ARBA00013247"/>
    </source>
</evidence>
<evidence type="ECO:0000256" key="2">
    <source>
        <dbReference type="ARBA" id="ARBA00022679"/>
    </source>
</evidence>
<dbReference type="SUPFAM" id="SSF53271">
    <property type="entry name" value="PRTase-like"/>
    <property type="match status" value="2"/>
</dbReference>
<dbReference type="PANTHER" id="PTHR10210:SF32">
    <property type="entry name" value="RIBOSE-PHOSPHATE PYROPHOSPHOKINASE 2"/>
    <property type="match status" value="1"/>
</dbReference>
<evidence type="ECO:0000259" key="10">
    <source>
        <dbReference type="Pfam" id="PF13793"/>
    </source>
</evidence>
<evidence type="ECO:0000313" key="12">
    <source>
        <dbReference type="Proteomes" id="UP001221217"/>
    </source>
</evidence>
<keyword evidence="3 8" id="KW-0545">Nucleotide biosynthesis</keyword>
<protein>
    <recommendedName>
        <fullName evidence="1">ribose-phosphate diphosphokinase</fullName>
        <ecNumber evidence="1">2.7.6.1</ecNumber>
    </recommendedName>
</protein>
<comment type="similarity">
    <text evidence="8">Belongs to the ribose-phosphate pyrophosphokinase family.</text>
</comment>
<feature type="domain" description="Phosphoribosyltransferase" evidence="9">
    <location>
        <begin position="214"/>
        <end position="354"/>
    </location>
</feature>
<dbReference type="Gene3D" id="3.40.50.2020">
    <property type="match status" value="2"/>
</dbReference>
<dbReference type="EC" id="2.7.6.1" evidence="1"/>
<dbReference type="Proteomes" id="UP001221217">
    <property type="component" value="Unassembled WGS sequence"/>
</dbReference>
<dbReference type="FunFam" id="3.40.50.2020:FF:000014">
    <property type="entry name" value="Ribose-phosphate pyrophosphokinase 1"/>
    <property type="match status" value="1"/>
</dbReference>
<keyword evidence="4" id="KW-0547">Nucleotide-binding</keyword>
<comment type="caution">
    <text evidence="11">The sequence shown here is derived from an EMBL/GenBank/DDBJ whole genome shotgun (WGS) entry which is preliminary data.</text>
</comment>
<dbReference type="GO" id="GO:0016301">
    <property type="term" value="F:kinase activity"/>
    <property type="evidence" value="ECO:0007669"/>
    <property type="project" value="UniProtKB-KW"/>
</dbReference>
<dbReference type="GO" id="GO:0005524">
    <property type="term" value="F:ATP binding"/>
    <property type="evidence" value="ECO:0007669"/>
    <property type="project" value="UniProtKB-KW"/>
</dbReference>
<dbReference type="Pfam" id="PF00156">
    <property type="entry name" value="Pribosyltran"/>
    <property type="match status" value="1"/>
</dbReference>